<protein>
    <recommendedName>
        <fullName evidence="3">AbrB/MazE/SpoVT family DNA-binding domain-containing protein</fullName>
    </recommendedName>
</protein>
<dbReference type="Proteomes" id="UP001240984">
    <property type="component" value="Unassembled WGS sequence"/>
</dbReference>
<evidence type="ECO:0008006" key="3">
    <source>
        <dbReference type="Google" id="ProtNLM"/>
    </source>
</evidence>
<evidence type="ECO:0000313" key="1">
    <source>
        <dbReference type="EMBL" id="MDP9792926.1"/>
    </source>
</evidence>
<organism evidence="1 2">
    <name type="scientific">Catenuloplanes nepalensis</name>
    <dbReference type="NCBI Taxonomy" id="587533"/>
    <lineage>
        <taxon>Bacteria</taxon>
        <taxon>Bacillati</taxon>
        <taxon>Actinomycetota</taxon>
        <taxon>Actinomycetes</taxon>
        <taxon>Micromonosporales</taxon>
        <taxon>Micromonosporaceae</taxon>
        <taxon>Catenuloplanes</taxon>
    </lineage>
</organism>
<proteinExistence type="predicted"/>
<keyword evidence="2" id="KW-1185">Reference proteome</keyword>
<reference evidence="1 2" key="1">
    <citation type="submission" date="2023-07" db="EMBL/GenBank/DDBJ databases">
        <title>Sequencing the genomes of 1000 actinobacteria strains.</title>
        <authorList>
            <person name="Klenk H.-P."/>
        </authorList>
    </citation>
    <scope>NUCLEOTIDE SEQUENCE [LARGE SCALE GENOMIC DNA]</scope>
    <source>
        <strain evidence="1 2">DSM 44710</strain>
    </source>
</reference>
<gene>
    <name evidence="1" type="ORF">J2S43_001438</name>
</gene>
<dbReference type="RefSeq" id="WP_306827811.1">
    <property type="nucleotide sequence ID" value="NZ_JAUSRA010000001.1"/>
</dbReference>
<sequence>MSRQPDQQPWDASVGDLLRAATNQPRGSSLTIGDGIPLPRPELGRVSGAFEYAMTTLDSAGRLADRSPLIALGWLPGTRLKISVHHHVLIVEADSAGTAAVTARCRLQLPASVRHRCRLSSGDRVLTAAWPDHGLLVLYPKPTLDALLLEYHGRHAAEEAS</sequence>
<accession>A0ABT9MNB5</accession>
<dbReference type="EMBL" id="JAUSRA010000001">
    <property type="protein sequence ID" value="MDP9792926.1"/>
    <property type="molecule type" value="Genomic_DNA"/>
</dbReference>
<name>A0ABT9MNB5_9ACTN</name>
<comment type="caution">
    <text evidence="1">The sequence shown here is derived from an EMBL/GenBank/DDBJ whole genome shotgun (WGS) entry which is preliminary data.</text>
</comment>
<evidence type="ECO:0000313" key="2">
    <source>
        <dbReference type="Proteomes" id="UP001240984"/>
    </source>
</evidence>